<dbReference type="InterPro" id="IPR011006">
    <property type="entry name" value="CheY-like_superfamily"/>
</dbReference>
<protein>
    <recommendedName>
        <fullName evidence="5">Response regulatory domain-containing protein</fullName>
    </recommendedName>
</protein>
<keyword evidence="1 3" id="KW-0597">Phosphoprotein</keyword>
<keyword evidence="7" id="KW-1185">Reference proteome</keyword>
<dbReference type="PROSITE" id="PS50110">
    <property type="entry name" value="RESPONSE_REGULATORY"/>
    <property type="match status" value="1"/>
</dbReference>
<comment type="caution">
    <text evidence="6">The sequence shown here is derived from an EMBL/GenBank/DDBJ whole genome shotgun (WGS) entry which is preliminary data.</text>
</comment>
<feature type="region of interest" description="Disordered" evidence="4">
    <location>
        <begin position="261"/>
        <end position="302"/>
    </location>
</feature>
<dbReference type="PANTHER" id="PTHR45339">
    <property type="entry name" value="HYBRID SIGNAL TRANSDUCTION HISTIDINE KINASE J"/>
    <property type="match status" value="1"/>
</dbReference>
<feature type="domain" description="Response regulatory" evidence="5">
    <location>
        <begin position="714"/>
        <end position="866"/>
    </location>
</feature>
<feature type="compositionally biased region" description="Low complexity" evidence="4">
    <location>
        <begin position="274"/>
        <end position="291"/>
    </location>
</feature>
<proteinExistence type="predicted"/>
<dbReference type="Pfam" id="PF00072">
    <property type="entry name" value="Response_reg"/>
    <property type="match status" value="1"/>
</dbReference>
<evidence type="ECO:0000256" key="2">
    <source>
        <dbReference type="ARBA" id="ARBA00023012"/>
    </source>
</evidence>
<gene>
    <name evidence="6" type="ORF">CBR_g21948</name>
</gene>
<name>A0A388L1M9_CHABU</name>
<sequence>MAAAPESDTCVIGDARMRAISPIQLPIEKLELLRRLNDRSKTGNFRRICNFAFQDGDSVVRTPGTTSLLCRNWLPHLLRMVGCCQVRALCLLMNCVSGATTSQRQTCNVDAIRNREGDGEDAAGIRISDETPVRDNSYLRGSMELGPNGVTGVPAPSRQVIGTGSHRFDFGGVSRFGQCGSGFTEGRMRRWEKRKEQSLHIRMNDDGAEAQGIVDVTGVTSLPRQHSGACAYGSGLSRGISNLGGCGSRFAGGSIPSLEKIEEQSSRSRKGKRAVAQSSSSSVQQDHSALSPCHLPGGRPAAVTTGSDLQQAICDDAVCLGRGVHCKARVNRVFTPQAVQPDQSSNPVSFTGAPGTRGHMAEDGSWPETKWQRLHGGAPDTVDRDTGDQPAEISIVDLQHSPATLTGQAQRPIATNIVDSLRSASCDCLLVARGVRDNHTPPSECLSPMERVADVEREPGCHTVPGVALCESVIVPRPKLQAVPSAAPFGARHGVDYWNPEQISGGNAGGGDCRDGSIPCSGHTTADHDMAQQPQHCRQPGIVQHSERQYGTTLQQQQQWQCCCSPAYQPQRSHRQQGLVIHEQGRMTKQEHVGIRKEEQMQHGLQERQRQKQLQEELHQARQHHLDHLLHKAQLPSQPEFITRDREESNEQLWQREMQAQQQDEFHKSHLEHPLFEQQGLGEGDNPSCALSAPQVSLRAGPSNRRAKTKDWPRILLAEDNAINVTISIAILEGMGLTASAVSNGVEVLQALRMDTYHLVFMDVCMPVMDGFEATSMIRKLEKSGMRSGPRGVPGIVPSTAMKGIRMDEGYTKSGGVLQSGKIPIIAMITNVAPDNVAKCFAYGMDACIPKPMTASKFREFIRQFCRGVNLLANLHC</sequence>
<accession>A0A388L1M9</accession>
<dbReference type="STRING" id="69332.A0A388L1M9"/>
<reference evidence="6 7" key="1">
    <citation type="journal article" date="2018" name="Cell">
        <title>The Chara Genome: Secondary Complexity and Implications for Plant Terrestrialization.</title>
        <authorList>
            <person name="Nishiyama T."/>
            <person name="Sakayama H."/>
            <person name="Vries J.D."/>
            <person name="Buschmann H."/>
            <person name="Saint-Marcoux D."/>
            <person name="Ullrich K.K."/>
            <person name="Haas F.B."/>
            <person name="Vanderstraeten L."/>
            <person name="Becker D."/>
            <person name="Lang D."/>
            <person name="Vosolsobe S."/>
            <person name="Rombauts S."/>
            <person name="Wilhelmsson P.K.I."/>
            <person name="Janitza P."/>
            <person name="Kern R."/>
            <person name="Heyl A."/>
            <person name="Rumpler F."/>
            <person name="Villalobos L.I.A.C."/>
            <person name="Clay J.M."/>
            <person name="Skokan R."/>
            <person name="Toyoda A."/>
            <person name="Suzuki Y."/>
            <person name="Kagoshima H."/>
            <person name="Schijlen E."/>
            <person name="Tajeshwar N."/>
            <person name="Catarino B."/>
            <person name="Hetherington A.J."/>
            <person name="Saltykova A."/>
            <person name="Bonnot C."/>
            <person name="Breuninger H."/>
            <person name="Symeonidi A."/>
            <person name="Radhakrishnan G.V."/>
            <person name="Van Nieuwerburgh F."/>
            <person name="Deforce D."/>
            <person name="Chang C."/>
            <person name="Karol K.G."/>
            <person name="Hedrich R."/>
            <person name="Ulvskov P."/>
            <person name="Glockner G."/>
            <person name="Delwiche C.F."/>
            <person name="Petrasek J."/>
            <person name="Van de Peer Y."/>
            <person name="Friml J."/>
            <person name="Beilby M."/>
            <person name="Dolan L."/>
            <person name="Kohara Y."/>
            <person name="Sugano S."/>
            <person name="Fujiyama A."/>
            <person name="Delaux P.-M."/>
            <person name="Quint M."/>
            <person name="TheiBen G."/>
            <person name="Hagemann M."/>
            <person name="Harholt J."/>
            <person name="Dunand C."/>
            <person name="Zachgo S."/>
            <person name="Langdale J."/>
            <person name="Maumus F."/>
            <person name="Straeten D.V.D."/>
            <person name="Gould S.B."/>
            <person name="Rensing S.A."/>
        </authorList>
    </citation>
    <scope>NUCLEOTIDE SEQUENCE [LARGE SCALE GENOMIC DNA]</scope>
    <source>
        <strain evidence="6 7">S276</strain>
    </source>
</reference>
<evidence type="ECO:0000313" key="7">
    <source>
        <dbReference type="Proteomes" id="UP000265515"/>
    </source>
</evidence>
<dbReference type="InterPro" id="IPR001789">
    <property type="entry name" value="Sig_transdc_resp-reg_receiver"/>
</dbReference>
<dbReference type="SMART" id="SM00448">
    <property type="entry name" value="REC"/>
    <property type="match status" value="1"/>
</dbReference>
<evidence type="ECO:0000256" key="1">
    <source>
        <dbReference type="ARBA" id="ARBA00022553"/>
    </source>
</evidence>
<dbReference type="EMBL" id="BFEA01000239">
    <property type="protein sequence ID" value="GBG76199.1"/>
    <property type="molecule type" value="Genomic_DNA"/>
</dbReference>
<dbReference type="GO" id="GO:0000160">
    <property type="term" value="P:phosphorelay signal transduction system"/>
    <property type="evidence" value="ECO:0007669"/>
    <property type="project" value="UniProtKB-KW"/>
</dbReference>
<feature type="compositionally biased region" description="Polar residues" evidence="4">
    <location>
        <begin position="337"/>
        <end position="349"/>
    </location>
</feature>
<dbReference type="Gramene" id="GBG76199">
    <property type="protein sequence ID" value="GBG76199"/>
    <property type="gene ID" value="CBR_g21948"/>
</dbReference>
<evidence type="ECO:0000313" key="6">
    <source>
        <dbReference type="EMBL" id="GBG76199.1"/>
    </source>
</evidence>
<evidence type="ECO:0000256" key="4">
    <source>
        <dbReference type="SAM" id="MobiDB-lite"/>
    </source>
</evidence>
<feature type="region of interest" description="Disordered" evidence="4">
    <location>
        <begin position="337"/>
        <end position="365"/>
    </location>
</feature>
<dbReference type="Proteomes" id="UP000265515">
    <property type="component" value="Unassembled WGS sequence"/>
</dbReference>
<dbReference type="SUPFAM" id="SSF52172">
    <property type="entry name" value="CheY-like"/>
    <property type="match status" value="1"/>
</dbReference>
<dbReference type="PANTHER" id="PTHR45339:SF1">
    <property type="entry name" value="HYBRID SIGNAL TRANSDUCTION HISTIDINE KINASE J"/>
    <property type="match status" value="1"/>
</dbReference>
<organism evidence="6 7">
    <name type="scientific">Chara braunii</name>
    <name type="common">Braun's stonewort</name>
    <dbReference type="NCBI Taxonomy" id="69332"/>
    <lineage>
        <taxon>Eukaryota</taxon>
        <taxon>Viridiplantae</taxon>
        <taxon>Streptophyta</taxon>
        <taxon>Charophyceae</taxon>
        <taxon>Charales</taxon>
        <taxon>Characeae</taxon>
        <taxon>Chara</taxon>
    </lineage>
</organism>
<dbReference type="Gene3D" id="3.40.50.2300">
    <property type="match status" value="1"/>
</dbReference>
<evidence type="ECO:0000256" key="3">
    <source>
        <dbReference type="PROSITE-ProRule" id="PRU00169"/>
    </source>
</evidence>
<evidence type="ECO:0000259" key="5">
    <source>
        <dbReference type="PROSITE" id="PS50110"/>
    </source>
</evidence>
<dbReference type="OrthoDB" id="21225at2759"/>
<keyword evidence="2" id="KW-0902">Two-component regulatory system</keyword>
<feature type="modified residue" description="4-aspartylphosphate" evidence="3">
    <location>
        <position position="763"/>
    </location>
</feature>
<dbReference type="CDD" id="cd17546">
    <property type="entry name" value="REC_hyHK_CKI1_RcsC-like"/>
    <property type="match status" value="1"/>
</dbReference>
<dbReference type="AlphaFoldDB" id="A0A388L1M9"/>